<dbReference type="STRING" id="405564.SAMN04487905_10317"/>
<dbReference type="Gene3D" id="2.60.120.200">
    <property type="match status" value="1"/>
</dbReference>
<dbReference type="InterPro" id="IPR049046">
    <property type="entry name" value="Beta-AFase-like_GH127_middle"/>
</dbReference>
<dbReference type="SUPFAM" id="SSF48208">
    <property type="entry name" value="Six-hairpin glycosidases"/>
    <property type="match status" value="1"/>
</dbReference>
<gene>
    <name evidence="4" type="ORF">SAMN04487905_10317</name>
</gene>
<dbReference type="InterPro" id="IPR013320">
    <property type="entry name" value="ConA-like_dom_sf"/>
</dbReference>
<evidence type="ECO:0000256" key="1">
    <source>
        <dbReference type="SAM" id="SignalP"/>
    </source>
</evidence>
<accession>A0A1H0RDP5</accession>
<dbReference type="InterPro" id="IPR008928">
    <property type="entry name" value="6-hairpin_glycosidase_sf"/>
</dbReference>
<evidence type="ECO:0000259" key="3">
    <source>
        <dbReference type="Pfam" id="PF20736"/>
    </source>
</evidence>
<dbReference type="Pfam" id="PF20736">
    <property type="entry name" value="Glyco_hydro127M"/>
    <property type="match status" value="1"/>
</dbReference>
<dbReference type="RefSeq" id="WP_092598539.1">
    <property type="nucleotide sequence ID" value="NZ_FNJR01000003.1"/>
</dbReference>
<organism evidence="4 5">
    <name type="scientific">Actinopolyspora xinjiangensis</name>
    <dbReference type="NCBI Taxonomy" id="405564"/>
    <lineage>
        <taxon>Bacteria</taxon>
        <taxon>Bacillati</taxon>
        <taxon>Actinomycetota</taxon>
        <taxon>Actinomycetes</taxon>
        <taxon>Actinopolysporales</taxon>
        <taxon>Actinopolysporaceae</taxon>
        <taxon>Actinopolyspora</taxon>
    </lineage>
</organism>
<feature type="domain" description="Non-reducing end beta-L-arabinofuranosidase-like GH127 catalytic" evidence="2">
    <location>
        <begin position="386"/>
        <end position="671"/>
    </location>
</feature>
<dbReference type="Proteomes" id="UP000199497">
    <property type="component" value="Unassembled WGS sequence"/>
</dbReference>
<feature type="domain" description="Non-reducing end beta-L-arabinofuranosidase-like GH127 middle" evidence="3">
    <location>
        <begin position="683"/>
        <end position="774"/>
    </location>
</feature>
<feature type="domain" description="Non-reducing end beta-L-arabinofuranosidase-like GH127 catalytic" evidence="2">
    <location>
        <begin position="56"/>
        <end position="155"/>
    </location>
</feature>
<keyword evidence="5" id="KW-1185">Reference proteome</keyword>
<name>A0A1H0RDP5_9ACTN</name>
<keyword evidence="1" id="KW-0732">Signal</keyword>
<reference evidence="5" key="1">
    <citation type="submission" date="2016-10" db="EMBL/GenBank/DDBJ databases">
        <authorList>
            <person name="Varghese N."/>
            <person name="Submissions S."/>
        </authorList>
    </citation>
    <scope>NUCLEOTIDE SEQUENCE [LARGE SCALE GENOMIC DNA]</scope>
    <source>
        <strain evidence="5">DSM 46732</strain>
    </source>
</reference>
<dbReference type="PROSITE" id="PS51318">
    <property type="entry name" value="TAT"/>
    <property type="match status" value="1"/>
</dbReference>
<dbReference type="InterPro" id="IPR006311">
    <property type="entry name" value="TAT_signal"/>
</dbReference>
<dbReference type="OrthoDB" id="9757939at2"/>
<evidence type="ECO:0000259" key="2">
    <source>
        <dbReference type="Pfam" id="PF07944"/>
    </source>
</evidence>
<proteinExistence type="predicted"/>
<dbReference type="SUPFAM" id="SSF49899">
    <property type="entry name" value="Concanavalin A-like lectins/glucanases"/>
    <property type="match status" value="1"/>
</dbReference>
<evidence type="ECO:0000313" key="5">
    <source>
        <dbReference type="Proteomes" id="UP000199497"/>
    </source>
</evidence>
<dbReference type="GO" id="GO:0005975">
    <property type="term" value="P:carbohydrate metabolic process"/>
    <property type="evidence" value="ECO:0007669"/>
    <property type="project" value="InterPro"/>
</dbReference>
<sequence length="937" mass="104259">MAHDFNRRDALRIGAASAALPLLTFTTASAATEGSAPVGSAAARAVPPLRTFPLSDVTLGRGLFTEKRARMLNFARGYDEDRLLLAFRANADLPTHDAVAPDGWENLDGQGNGNLRGHFAGHFMTMLSQAHASTGEAVFEHKLRNMVAALYECRQALNREPSIRGGEGPLTRAVEVRRGSYLYFDVPPEAVDGLRAMTFAAWIRPAAADEWGRIFDFGNDTETNMFLTPRDSEGMPRFSITRSGGGNEERIVGSEPLPVGQWSHVAVTLAEGGGALYVNGRRTGDNPRLSLTPAELGTLAHCWIGRSHYDDPVQSGGYADINLWSSVLSPDQLGELQRTEAAATTVGPGDRFSYPCRERSGTVLHDRSGGHRHATYTRTWGKPSHPGFLAAYPETQFIRLESLTSSSYPVVWAPYYTAHKILQGLLDAYETTGDGRALDLASGMCDWMYSRLSELADADLQRMWSLFSSGEYGGIVEAILRTHDHTREPRHLRLAECFNLDSFIDACAQNRDVLDGKHANQHIPILTGLVLLYERTGEQRYKQAAHNFWRMVVPPRMFGIGGTGEGEFFHRRGRVAELLGPETAETCCAHNMLKLTRSLFRWETDPGYAEYHERVLFNQILGSKRDEDDAEKPLTTYFVGLHPGAVRDFTPKGGTTCCEGTGMENATKYQDSVYFAREDRNELYVNLYLPSTVHWRSKAVTIEQETTFPYQGRSRLRMSGAARFTLHLRVPDWSGAGFAVRINGRPRPIPSDSPGYVTFTREWETGDTVDVELPFLLSAEHSPDDPTVQTLMYGPLNLVARSASTEFLTLGFYATARLSGDLSRALSAVPGRPLHFRVGDVELAPFFEGTTEAYHAYFRRHEPRIVFDSVEAGVPNRRRPDGPTFLDELWAEAPFTDRGEFTNHVTRLARRWSREGIFTRAEQGRIVSAAGRARFEN</sequence>
<dbReference type="InterPro" id="IPR012878">
    <property type="entry name" value="Beta-AFase-like_GH127_cat"/>
</dbReference>
<dbReference type="EMBL" id="FNJR01000003">
    <property type="protein sequence ID" value="SDP27525.1"/>
    <property type="molecule type" value="Genomic_DNA"/>
</dbReference>
<feature type="chain" id="PRO_5011563902" evidence="1">
    <location>
        <begin position="31"/>
        <end position="937"/>
    </location>
</feature>
<dbReference type="PANTHER" id="PTHR31151">
    <property type="entry name" value="PROLINE-TRNA LIGASE (DUF1680)"/>
    <property type="match status" value="1"/>
</dbReference>
<dbReference type="Pfam" id="PF07944">
    <property type="entry name" value="Beta-AFase-like_GH127_cat"/>
    <property type="match status" value="2"/>
</dbReference>
<protein>
    <submittedName>
        <fullName evidence="4">Beta-L-arabinofuranosidase, GH127</fullName>
    </submittedName>
</protein>
<dbReference type="PANTHER" id="PTHR31151:SF0">
    <property type="entry name" value="PROLINE-TRNA LIGASE (DUF1680)"/>
    <property type="match status" value="1"/>
</dbReference>
<dbReference type="Pfam" id="PF13385">
    <property type="entry name" value="Laminin_G_3"/>
    <property type="match status" value="1"/>
</dbReference>
<feature type="signal peptide" evidence="1">
    <location>
        <begin position="1"/>
        <end position="30"/>
    </location>
</feature>
<dbReference type="AlphaFoldDB" id="A0A1H0RDP5"/>
<evidence type="ECO:0000313" key="4">
    <source>
        <dbReference type="EMBL" id="SDP27525.1"/>
    </source>
</evidence>